<dbReference type="Proteomes" id="UP001162483">
    <property type="component" value="Unassembled WGS sequence"/>
</dbReference>
<organism evidence="2 3">
    <name type="scientific">Staurois parvus</name>
    <dbReference type="NCBI Taxonomy" id="386267"/>
    <lineage>
        <taxon>Eukaryota</taxon>
        <taxon>Metazoa</taxon>
        <taxon>Chordata</taxon>
        <taxon>Craniata</taxon>
        <taxon>Vertebrata</taxon>
        <taxon>Euteleostomi</taxon>
        <taxon>Amphibia</taxon>
        <taxon>Batrachia</taxon>
        <taxon>Anura</taxon>
        <taxon>Neobatrachia</taxon>
        <taxon>Ranoidea</taxon>
        <taxon>Ranidae</taxon>
        <taxon>Staurois</taxon>
    </lineage>
</organism>
<evidence type="ECO:0000313" key="2">
    <source>
        <dbReference type="EMBL" id="CAI9608638.1"/>
    </source>
</evidence>
<sequence length="49" mass="5570">MQQIPIHPMESLYTCSVYCVLLESFFFFFGRVHVISTGPISAVQTRCQG</sequence>
<evidence type="ECO:0000256" key="1">
    <source>
        <dbReference type="SAM" id="Phobius"/>
    </source>
</evidence>
<reference evidence="2" key="1">
    <citation type="submission" date="2023-05" db="EMBL/GenBank/DDBJ databases">
        <authorList>
            <person name="Stuckert A."/>
        </authorList>
    </citation>
    <scope>NUCLEOTIDE SEQUENCE</scope>
</reference>
<feature type="transmembrane region" description="Helical" evidence="1">
    <location>
        <begin position="12"/>
        <end position="29"/>
    </location>
</feature>
<dbReference type="EMBL" id="CATNWA010018643">
    <property type="protein sequence ID" value="CAI9608638.1"/>
    <property type="molecule type" value="Genomic_DNA"/>
</dbReference>
<keyword evidence="3" id="KW-1185">Reference proteome</keyword>
<keyword evidence="1" id="KW-0472">Membrane</keyword>
<feature type="non-terminal residue" evidence="2">
    <location>
        <position position="49"/>
    </location>
</feature>
<evidence type="ECO:0000313" key="3">
    <source>
        <dbReference type="Proteomes" id="UP001162483"/>
    </source>
</evidence>
<protein>
    <submittedName>
        <fullName evidence="2">Uncharacterized protein</fullName>
    </submittedName>
</protein>
<keyword evidence="1" id="KW-1133">Transmembrane helix</keyword>
<proteinExistence type="predicted"/>
<gene>
    <name evidence="2" type="ORF">SPARVUS_LOCUS14133860</name>
</gene>
<comment type="caution">
    <text evidence="2">The sequence shown here is derived from an EMBL/GenBank/DDBJ whole genome shotgun (WGS) entry which is preliminary data.</text>
</comment>
<keyword evidence="1" id="KW-0812">Transmembrane</keyword>
<accession>A0ABN9GGT1</accession>
<name>A0ABN9GGT1_9NEOB</name>